<dbReference type="InterPro" id="IPR029033">
    <property type="entry name" value="His_PPase_superfam"/>
</dbReference>
<dbReference type="SUPFAM" id="SSF53254">
    <property type="entry name" value="Phosphoglycerate mutase-like"/>
    <property type="match status" value="1"/>
</dbReference>
<accession>A0A850BYW6</accession>
<dbReference type="PANTHER" id="PTHR20935">
    <property type="entry name" value="PHOSPHOGLYCERATE MUTASE-RELATED"/>
    <property type="match status" value="1"/>
</dbReference>
<sequence length="58" mass="6564">MGLLLLVRHGQASFGADDYDVLSETGWEQARLLGRWLAERRVTPTAVVQGGMRRHRET</sequence>
<dbReference type="GO" id="GO:0016787">
    <property type="term" value="F:hydrolase activity"/>
    <property type="evidence" value="ECO:0007669"/>
    <property type="project" value="UniProtKB-KW"/>
</dbReference>
<dbReference type="Proteomes" id="UP000574690">
    <property type="component" value="Unassembled WGS sequence"/>
</dbReference>
<organism evidence="2 3">
    <name type="scientific">Glycomyces artemisiae</name>
    <dbReference type="NCBI Taxonomy" id="1076443"/>
    <lineage>
        <taxon>Bacteria</taxon>
        <taxon>Bacillati</taxon>
        <taxon>Actinomycetota</taxon>
        <taxon>Actinomycetes</taxon>
        <taxon>Glycomycetales</taxon>
        <taxon>Glycomycetaceae</taxon>
        <taxon>Glycomyces</taxon>
    </lineage>
</organism>
<protein>
    <submittedName>
        <fullName evidence="2">Histidine phosphatase family protein</fullName>
    </submittedName>
</protein>
<reference evidence="2 3" key="1">
    <citation type="submission" date="2020-05" db="EMBL/GenBank/DDBJ databases">
        <title>DNA-SIP metagenomic assembled genomes.</title>
        <authorList>
            <person name="Yu J."/>
        </authorList>
    </citation>
    <scope>NUCLEOTIDE SEQUENCE [LARGE SCALE GENOMIC DNA]</scope>
    <source>
        <strain evidence="2">Bin5.27</strain>
    </source>
</reference>
<dbReference type="CDD" id="cd07067">
    <property type="entry name" value="HP_PGM_like"/>
    <property type="match status" value="1"/>
</dbReference>
<feature type="non-terminal residue" evidence="2">
    <location>
        <position position="58"/>
    </location>
</feature>
<dbReference type="EMBL" id="JABFXE010000116">
    <property type="protein sequence ID" value="NUQ87355.1"/>
    <property type="molecule type" value="Genomic_DNA"/>
</dbReference>
<evidence type="ECO:0000256" key="1">
    <source>
        <dbReference type="ARBA" id="ARBA00022801"/>
    </source>
</evidence>
<keyword evidence="1" id="KW-0378">Hydrolase</keyword>
<dbReference type="AlphaFoldDB" id="A0A850BYW6"/>
<proteinExistence type="predicted"/>
<evidence type="ECO:0000313" key="3">
    <source>
        <dbReference type="Proteomes" id="UP000574690"/>
    </source>
</evidence>
<evidence type="ECO:0000313" key="2">
    <source>
        <dbReference type="EMBL" id="NUQ87355.1"/>
    </source>
</evidence>
<dbReference type="InterPro" id="IPR013078">
    <property type="entry name" value="His_Pase_superF_clade-1"/>
</dbReference>
<dbReference type="Pfam" id="PF00300">
    <property type="entry name" value="His_Phos_1"/>
    <property type="match status" value="1"/>
</dbReference>
<dbReference type="PANTHER" id="PTHR20935:SF0">
    <property type="entry name" value="SERINE_THREONINE-PROTEIN PHOSPHATASE PGAM5, MITOCHONDRIAL"/>
    <property type="match status" value="1"/>
</dbReference>
<dbReference type="Gene3D" id="3.40.50.1240">
    <property type="entry name" value="Phosphoglycerate mutase-like"/>
    <property type="match status" value="1"/>
</dbReference>
<dbReference type="InterPro" id="IPR051021">
    <property type="entry name" value="Mito_Ser/Thr_phosphatase"/>
</dbReference>
<gene>
    <name evidence="2" type="ORF">HOQ43_02680</name>
</gene>
<name>A0A850BYW6_9ACTN</name>
<comment type="caution">
    <text evidence="2">The sequence shown here is derived from an EMBL/GenBank/DDBJ whole genome shotgun (WGS) entry which is preliminary data.</text>
</comment>